<evidence type="ECO:0000256" key="12">
    <source>
        <dbReference type="PIRNR" id="PIRNR027093"/>
    </source>
</evidence>
<evidence type="ECO:0000256" key="7">
    <source>
        <dbReference type="ARBA" id="ARBA00022801"/>
    </source>
</evidence>
<keyword evidence="16" id="KW-1185">Reference proteome</keyword>
<dbReference type="GO" id="GO:0000298">
    <property type="term" value="F:endopolyphosphatase activity"/>
    <property type="evidence" value="ECO:0007669"/>
    <property type="project" value="UniProtKB-EC"/>
</dbReference>
<keyword evidence="9" id="KW-1133">Transmembrane helix</keyword>
<proteinExistence type="inferred from homology"/>
<keyword evidence="14" id="KW-0732">Signal</keyword>
<keyword evidence="8" id="KW-0735">Signal-anchor</keyword>
<evidence type="ECO:0000256" key="11">
    <source>
        <dbReference type="ARBA" id="ARBA00023180"/>
    </source>
</evidence>
<evidence type="ECO:0000256" key="2">
    <source>
        <dbReference type="ARBA" id="ARBA00010399"/>
    </source>
</evidence>
<dbReference type="Gene3D" id="3.60.21.10">
    <property type="match status" value="1"/>
</dbReference>
<keyword evidence="10 12" id="KW-0472">Membrane</keyword>
<dbReference type="PIRSF" id="PIRSF027093">
    <property type="entry name" value="EndopolyPtase_N1"/>
    <property type="match status" value="1"/>
</dbReference>
<dbReference type="AlphaFoldDB" id="A0A0C3QQ03"/>
<keyword evidence="6" id="KW-0812">Transmembrane</keyword>
<evidence type="ECO:0000256" key="9">
    <source>
        <dbReference type="ARBA" id="ARBA00022989"/>
    </source>
</evidence>
<keyword evidence="7 12" id="KW-0378">Hydrolase</keyword>
<name>A0A0C3QQ03_9AGAM</name>
<dbReference type="OrthoDB" id="348678at2759"/>
<dbReference type="InterPro" id="IPR041805">
    <property type="entry name" value="ASMase/PPN1_MPP"/>
</dbReference>
<evidence type="ECO:0000256" key="6">
    <source>
        <dbReference type="ARBA" id="ARBA00022692"/>
    </source>
</evidence>
<dbReference type="PANTHER" id="PTHR10340:SF55">
    <property type="entry name" value="ENDOPOLYPHOSPHATASE"/>
    <property type="match status" value="1"/>
</dbReference>
<feature type="signal peptide" evidence="14">
    <location>
        <begin position="1"/>
        <end position="17"/>
    </location>
</feature>
<dbReference type="EMBL" id="KN822982">
    <property type="protein sequence ID" value="KIO29529.1"/>
    <property type="molecule type" value="Genomic_DNA"/>
</dbReference>
<dbReference type="GO" id="GO:0005774">
    <property type="term" value="C:vacuolar membrane"/>
    <property type="evidence" value="ECO:0007669"/>
    <property type="project" value="UniProtKB-SubCell"/>
</dbReference>
<dbReference type="GO" id="GO:0004309">
    <property type="term" value="F:exopolyphosphatase activity"/>
    <property type="evidence" value="ECO:0007669"/>
    <property type="project" value="TreeGrafter"/>
</dbReference>
<dbReference type="GO" id="GO:0000324">
    <property type="term" value="C:fungal-type vacuole"/>
    <property type="evidence" value="ECO:0007669"/>
    <property type="project" value="TreeGrafter"/>
</dbReference>
<accession>A0A0C3QQ03</accession>
<evidence type="ECO:0000256" key="5">
    <source>
        <dbReference type="ARBA" id="ARBA00022554"/>
    </source>
</evidence>
<dbReference type="Proteomes" id="UP000054248">
    <property type="component" value="Unassembled WGS sequence"/>
</dbReference>
<dbReference type="GO" id="GO:0005615">
    <property type="term" value="C:extracellular space"/>
    <property type="evidence" value="ECO:0007669"/>
    <property type="project" value="TreeGrafter"/>
</dbReference>
<evidence type="ECO:0000256" key="8">
    <source>
        <dbReference type="ARBA" id="ARBA00022968"/>
    </source>
</evidence>
<dbReference type="PANTHER" id="PTHR10340">
    <property type="entry name" value="SPHINGOMYELIN PHOSPHODIESTERASE"/>
    <property type="match status" value="1"/>
</dbReference>
<dbReference type="InterPro" id="IPR012358">
    <property type="entry name" value="EndopolyPtase_N1"/>
</dbReference>
<sequence>MRRLLLLVPSALSFAAASPLQPRAAADAQQAPFSINDRSTAALTEPVSPKKLHGQFLHITDIHPDPWYVPKGRVSTSCHRKKPRKEREKAGFWGVPYTESCDSPDSLVNLTMKWLDKEWADKLDFVIWTGDSARHDTDNEIPRTAEEIFTLNRRTTAQMEHVFHNSKRKVPIVVSLGNNDMYPHNIMYPGPNEVTHEYADIWKNIVPFDSYSVFLRGAYYSKEIIPDQLAVISLNTLYFYDSNKAVDGCPTKKHSEDPGRLQLNWLEVQLKEYRKRKMQVWIIGHVPPTMGNYYPECYLGYGQLALRFQDTILGHIFGHMNVDHFFWIDAHELHHGVSDPSLLSQLWNKITSFSWSTTLKPRYSLAKTLKNDFRSLPPHKSTDNETEAINYDDYAIVNVGPAIVPAYLPSVRVFTYNVTDWTPSKGALGKDQELLDVEANGAEGDEIFDEDKDDEHDDDDDDDDDDEEFGESEPGKKKGSKRHHGHRHDPDKIDCTLKKNRDLEQCIFKKPRHASKRSPSRRNRLWTPLGYTQFYLPNLDTSNKSHPPHFEVEYMTYPLASLVPPTDYPVPQHLLPQSLKNMSEVPKHISSQYTPYELKDLTISSWIKLARRLGRKKKLFNRFVSFMYLGGEED</sequence>
<dbReference type="InterPro" id="IPR029052">
    <property type="entry name" value="Metallo-depent_PP-like"/>
</dbReference>
<comment type="function">
    <text evidence="12">Catalyzes the hydrolysis of inorganic polyphosphate (polyP) chains of many hundreds of phosphate residues into shorter lengths.</text>
</comment>
<evidence type="ECO:0000256" key="14">
    <source>
        <dbReference type="SAM" id="SignalP"/>
    </source>
</evidence>
<dbReference type="STRING" id="1051891.A0A0C3QQ03"/>
<keyword evidence="11" id="KW-0325">Glycoprotein</keyword>
<evidence type="ECO:0000256" key="3">
    <source>
        <dbReference type="ARBA" id="ARBA00012459"/>
    </source>
</evidence>
<evidence type="ECO:0000313" key="16">
    <source>
        <dbReference type="Proteomes" id="UP000054248"/>
    </source>
</evidence>
<evidence type="ECO:0000313" key="15">
    <source>
        <dbReference type="EMBL" id="KIO29529.1"/>
    </source>
</evidence>
<reference evidence="15 16" key="1">
    <citation type="submission" date="2014-04" db="EMBL/GenBank/DDBJ databases">
        <authorList>
            <consortium name="DOE Joint Genome Institute"/>
            <person name="Kuo A."/>
            <person name="Girlanda M."/>
            <person name="Perotto S."/>
            <person name="Kohler A."/>
            <person name="Nagy L.G."/>
            <person name="Floudas D."/>
            <person name="Copeland A."/>
            <person name="Barry K.W."/>
            <person name="Cichocki N."/>
            <person name="Veneault-Fourrey C."/>
            <person name="LaButti K."/>
            <person name="Lindquist E.A."/>
            <person name="Lipzen A."/>
            <person name="Lundell T."/>
            <person name="Morin E."/>
            <person name="Murat C."/>
            <person name="Sun H."/>
            <person name="Tunlid A."/>
            <person name="Henrissat B."/>
            <person name="Grigoriev I.V."/>
            <person name="Hibbett D.S."/>
            <person name="Martin F."/>
            <person name="Nordberg H.P."/>
            <person name="Cantor M.N."/>
            <person name="Hua S.X."/>
        </authorList>
    </citation>
    <scope>NUCLEOTIDE SEQUENCE [LARGE SCALE GENOMIC DNA]</scope>
    <source>
        <strain evidence="15 16">MUT 4182</strain>
    </source>
</reference>
<comment type="similarity">
    <text evidence="2">Belongs to the endopolyphosphatase PPN1 family.</text>
</comment>
<evidence type="ECO:0000256" key="1">
    <source>
        <dbReference type="ARBA" id="ARBA00004576"/>
    </source>
</evidence>
<protein>
    <recommendedName>
        <fullName evidence="4 12">Endopolyphosphatase</fullName>
        <ecNumber evidence="3 12">3.6.1.10</ecNumber>
    </recommendedName>
</protein>
<feature type="region of interest" description="Disordered" evidence="13">
    <location>
        <begin position="443"/>
        <end position="494"/>
    </location>
</feature>
<feature type="chain" id="PRO_5002168550" description="Endopolyphosphatase" evidence="14">
    <location>
        <begin position="18"/>
        <end position="634"/>
    </location>
</feature>
<evidence type="ECO:0000256" key="13">
    <source>
        <dbReference type="SAM" id="MobiDB-lite"/>
    </source>
</evidence>
<dbReference type="GO" id="GO:0008081">
    <property type="term" value="F:phosphoric diester hydrolase activity"/>
    <property type="evidence" value="ECO:0007669"/>
    <property type="project" value="TreeGrafter"/>
</dbReference>
<dbReference type="GO" id="GO:0006798">
    <property type="term" value="P:polyphosphate catabolic process"/>
    <property type="evidence" value="ECO:0007669"/>
    <property type="project" value="TreeGrafter"/>
</dbReference>
<feature type="compositionally biased region" description="Acidic residues" evidence="13">
    <location>
        <begin position="443"/>
        <end position="471"/>
    </location>
</feature>
<comment type="catalytic activity">
    <reaction evidence="12">
        <text>[phosphate](n+1) + n H2O = (n+1) phosphate + n H(+)</text>
        <dbReference type="Rhea" id="RHEA:22452"/>
        <dbReference type="Rhea" id="RHEA-COMP:14280"/>
        <dbReference type="ChEBI" id="CHEBI:15377"/>
        <dbReference type="ChEBI" id="CHEBI:15378"/>
        <dbReference type="ChEBI" id="CHEBI:16838"/>
        <dbReference type="ChEBI" id="CHEBI:43474"/>
        <dbReference type="EC" id="3.6.1.10"/>
    </reaction>
</comment>
<evidence type="ECO:0000256" key="10">
    <source>
        <dbReference type="ARBA" id="ARBA00023136"/>
    </source>
</evidence>
<comment type="subcellular location">
    <subcellularLocation>
        <location evidence="1">Vacuole membrane</location>
        <topology evidence="1">Single-pass type II membrane protein</topology>
    </subcellularLocation>
</comment>
<dbReference type="CDD" id="cd00842">
    <property type="entry name" value="MPP_ASMase"/>
    <property type="match status" value="1"/>
</dbReference>
<dbReference type="EC" id="3.6.1.10" evidence="3 12"/>
<feature type="compositionally biased region" description="Basic residues" evidence="13">
    <location>
        <begin position="477"/>
        <end position="487"/>
    </location>
</feature>
<evidence type="ECO:0000256" key="4">
    <source>
        <dbReference type="ARBA" id="ARBA00014458"/>
    </source>
</evidence>
<dbReference type="SUPFAM" id="SSF56300">
    <property type="entry name" value="Metallo-dependent phosphatases"/>
    <property type="match status" value="1"/>
</dbReference>
<reference evidence="16" key="2">
    <citation type="submission" date="2015-01" db="EMBL/GenBank/DDBJ databases">
        <title>Evolutionary Origins and Diversification of the Mycorrhizal Mutualists.</title>
        <authorList>
            <consortium name="DOE Joint Genome Institute"/>
            <consortium name="Mycorrhizal Genomics Consortium"/>
            <person name="Kohler A."/>
            <person name="Kuo A."/>
            <person name="Nagy L.G."/>
            <person name="Floudas D."/>
            <person name="Copeland A."/>
            <person name="Barry K.W."/>
            <person name="Cichocki N."/>
            <person name="Veneault-Fourrey C."/>
            <person name="LaButti K."/>
            <person name="Lindquist E.A."/>
            <person name="Lipzen A."/>
            <person name="Lundell T."/>
            <person name="Morin E."/>
            <person name="Murat C."/>
            <person name="Riley R."/>
            <person name="Ohm R."/>
            <person name="Sun H."/>
            <person name="Tunlid A."/>
            <person name="Henrissat B."/>
            <person name="Grigoriev I.V."/>
            <person name="Hibbett D.S."/>
            <person name="Martin F."/>
        </authorList>
    </citation>
    <scope>NUCLEOTIDE SEQUENCE [LARGE SCALE GENOMIC DNA]</scope>
    <source>
        <strain evidence="16">MUT 4182</strain>
    </source>
</reference>
<gene>
    <name evidence="15" type="ORF">M407DRAFT_168783</name>
</gene>
<dbReference type="HOGENOM" id="CLU_013424_2_0_1"/>
<organism evidence="15 16">
    <name type="scientific">Tulasnella calospora MUT 4182</name>
    <dbReference type="NCBI Taxonomy" id="1051891"/>
    <lineage>
        <taxon>Eukaryota</taxon>
        <taxon>Fungi</taxon>
        <taxon>Dikarya</taxon>
        <taxon>Basidiomycota</taxon>
        <taxon>Agaricomycotina</taxon>
        <taxon>Agaricomycetes</taxon>
        <taxon>Cantharellales</taxon>
        <taxon>Tulasnellaceae</taxon>
        <taxon>Tulasnella</taxon>
    </lineage>
</organism>
<keyword evidence="5 12" id="KW-0926">Vacuole</keyword>